<gene>
    <name evidence="3" type="ORF">NCTC12993_07131</name>
</gene>
<evidence type="ECO:0000313" key="3">
    <source>
        <dbReference type="EMBL" id="VFS88825.1"/>
    </source>
</evidence>
<dbReference type="InterPro" id="IPR052905">
    <property type="entry name" value="LD-transpeptidase_YkuD-like"/>
</dbReference>
<dbReference type="EMBL" id="CAADJD010000031">
    <property type="protein sequence ID" value="VFS88825.1"/>
    <property type="molecule type" value="Genomic_DNA"/>
</dbReference>
<dbReference type="InterPro" id="IPR036366">
    <property type="entry name" value="PGBDSf"/>
</dbReference>
<evidence type="ECO:0000259" key="2">
    <source>
        <dbReference type="Pfam" id="PF01471"/>
    </source>
</evidence>
<accession>A0A485CWY1</accession>
<feature type="domain" description="Peptidoglycan binding-like" evidence="2">
    <location>
        <begin position="28"/>
        <end position="60"/>
    </location>
</feature>
<name>A0A485CWY1_KLUCR</name>
<dbReference type="InterPro" id="IPR036365">
    <property type="entry name" value="PGBD-like_sf"/>
</dbReference>
<keyword evidence="4" id="KW-1185">Reference proteome</keyword>
<sequence length="91" mass="9424">MLDSGPDIALPGDNIGKTRKTTKSSAAAYDPTLVAAVKRFQAAQGLGADGVIGASTRDWLNISSAQRAGVLALNISAFTLAPREKSLPALW</sequence>
<evidence type="ECO:0000313" key="4">
    <source>
        <dbReference type="Proteomes" id="UP000401081"/>
    </source>
</evidence>
<dbReference type="AlphaFoldDB" id="A0A485CWY1"/>
<feature type="region of interest" description="Disordered" evidence="1">
    <location>
        <begin position="1"/>
        <end position="25"/>
    </location>
</feature>
<dbReference type="Pfam" id="PF01471">
    <property type="entry name" value="PG_binding_1"/>
    <property type="match status" value="1"/>
</dbReference>
<dbReference type="Proteomes" id="UP000401081">
    <property type="component" value="Unassembled WGS sequence"/>
</dbReference>
<dbReference type="PANTHER" id="PTHR41533:SF1">
    <property type="entry name" value="L,D-TRANSPEPTIDASE YCBB-RELATED"/>
    <property type="match status" value="1"/>
</dbReference>
<dbReference type="InterPro" id="IPR002477">
    <property type="entry name" value="Peptidoglycan-bd-like"/>
</dbReference>
<evidence type="ECO:0000256" key="1">
    <source>
        <dbReference type="SAM" id="MobiDB-lite"/>
    </source>
</evidence>
<reference evidence="3 4" key="1">
    <citation type="submission" date="2019-03" db="EMBL/GenBank/DDBJ databases">
        <authorList>
            <consortium name="Pathogen Informatics"/>
        </authorList>
    </citation>
    <scope>NUCLEOTIDE SEQUENCE [LARGE SCALE GENOMIC DNA]</scope>
    <source>
        <strain evidence="3 4">NCTC12993</strain>
    </source>
</reference>
<dbReference type="PANTHER" id="PTHR41533">
    <property type="entry name" value="L,D-TRANSPEPTIDASE HI_1667-RELATED"/>
    <property type="match status" value="1"/>
</dbReference>
<proteinExistence type="predicted"/>
<dbReference type="SUPFAM" id="SSF47090">
    <property type="entry name" value="PGBD-like"/>
    <property type="match status" value="1"/>
</dbReference>
<protein>
    <submittedName>
        <fullName evidence="3">Murein L,D-transpeptidase</fullName>
    </submittedName>
</protein>
<dbReference type="Gene3D" id="1.10.101.10">
    <property type="entry name" value="PGBD-like superfamily/PGBD"/>
    <property type="match status" value="1"/>
</dbReference>
<organism evidence="3 4">
    <name type="scientific">Kluyvera cryocrescens</name>
    <name type="common">Kluyvera citrophila</name>
    <dbReference type="NCBI Taxonomy" id="580"/>
    <lineage>
        <taxon>Bacteria</taxon>
        <taxon>Pseudomonadati</taxon>
        <taxon>Pseudomonadota</taxon>
        <taxon>Gammaproteobacteria</taxon>
        <taxon>Enterobacterales</taxon>
        <taxon>Enterobacteriaceae</taxon>
        <taxon>Kluyvera</taxon>
    </lineage>
</organism>